<reference evidence="2 3" key="1">
    <citation type="submission" date="2016-11" db="EMBL/GenBank/DDBJ databases">
        <title>The macronuclear genome of Stentor coeruleus: a giant cell with tiny introns.</title>
        <authorList>
            <person name="Slabodnick M."/>
            <person name="Ruby J.G."/>
            <person name="Reiff S.B."/>
            <person name="Swart E.C."/>
            <person name="Gosai S."/>
            <person name="Prabakaran S."/>
            <person name="Witkowska E."/>
            <person name="Larue G.E."/>
            <person name="Fisher S."/>
            <person name="Freeman R.M."/>
            <person name="Gunawardena J."/>
            <person name="Chu W."/>
            <person name="Stover N.A."/>
            <person name="Gregory B.D."/>
            <person name="Nowacki M."/>
            <person name="Derisi J."/>
            <person name="Roy S.W."/>
            <person name="Marshall W.F."/>
            <person name="Sood P."/>
        </authorList>
    </citation>
    <scope>NUCLEOTIDE SEQUENCE [LARGE SCALE GENOMIC DNA]</scope>
    <source>
        <strain evidence="2">WM001</strain>
    </source>
</reference>
<name>A0A1R2CYR7_9CILI</name>
<keyword evidence="3" id="KW-1185">Reference proteome</keyword>
<dbReference type="Proteomes" id="UP000187209">
    <property type="component" value="Unassembled WGS sequence"/>
</dbReference>
<dbReference type="EMBL" id="MPUH01000031">
    <property type="protein sequence ID" value="OMJ94154.1"/>
    <property type="molecule type" value="Genomic_DNA"/>
</dbReference>
<organism evidence="2 3">
    <name type="scientific">Stentor coeruleus</name>
    <dbReference type="NCBI Taxonomy" id="5963"/>
    <lineage>
        <taxon>Eukaryota</taxon>
        <taxon>Sar</taxon>
        <taxon>Alveolata</taxon>
        <taxon>Ciliophora</taxon>
        <taxon>Postciliodesmatophora</taxon>
        <taxon>Heterotrichea</taxon>
        <taxon>Heterotrichida</taxon>
        <taxon>Stentoridae</taxon>
        <taxon>Stentor</taxon>
    </lineage>
</organism>
<feature type="compositionally biased region" description="Basic and acidic residues" evidence="1">
    <location>
        <begin position="116"/>
        <end position="129"/>
    </location>
</feature>
<comment type="caution">
    <text evidence="2">The sequence shown here is derived from an EMBL/GenBank/DDBJ whole genome shotgun (WGS) entry which is preliminary data.</text>
</comment>
<evidence type="ECO:0000256" key="1">
    <source>
        <dbReference type="SAM" id="MobiDB-lite"/>
    </source>
</evidence>
<feature type="region of interest" description="Disordered" evidence="1">
    <location>
        <begin position="108"/>
        <end position="170"/>
    </location>
</feature>
<proteinExistence type="predicted"/>
<protein>
    <submittedName>
        <fullName evidence="2">Uncharacterized protein</fullName>
    </submittedName>
</protein>
<gene>
    <name evidence="2" type="ORF">SteCoe_2797</name>
</gene>
<feature type="region of interest" description="Disordered" evidence="1">
    <location>
        <begin position="1"/>
        <end position="20"/>
    </location>
</feature>
<sequence length="331" mass="38329">MYNVYQYDRDNQDQQNKLNQSHTAELLSKTRKILSKKYAKRYNERVTQFIHSVAVNPVIIHEHTSPLHIVPRPSDPKKFKGPHTIILKSFETEKQRINEVLEYNKIFDSNPLEPPTELRPREKHKELKSKSKKKTMISGDNNSSSYQVFAPKQDSSDDSSRGSKASSDTYVSRQSGINDWVVESMKKTHFKAVSQKMIEEIGKNDVPTNLIDMSMLQRLPTKTLQPLLSKMKKSSIFMRAEKRPLSIQVLEECKIIRPKISNCYLKKGHGHLMINPEKTNSEIAGNLSKTFFKWEKKKVKPVKLPKKLTRIQTVPIPNYLMQRLVKDKVSV</sequence>
<dbReference type="AlphaFoldDB" id="A0A1R2CYR7"/>
<evidence type="ECO:0000313" key="3">
    <source>
        <dbReference type="Proteomes" id="UP000187209"/>
    </source>
</evidence>
<feature type="compositionally biased region" description="Polar residues" evidence="1">
    <location>
        <begin position="138"/>
        <end position="147"/>
    </location>
</feature>
<evidence type="ECO:0000313" key="2">
    <source>
        <dbReference type="EMBL" id="OMJ94154.1"/>
    </source>
</evidence>
<accession>A0A1R2CYR7</accession>